<comment type="caution">
    <text evidence="1">The sequence shown here is derived from an EMBL/GenBank/DDBJ whole genome shotgun (WGS) entry which is preliminary data.</text>
</comment>
<reference evidence="1 2" key="1">
    <citation type="journal article" date="2016" name="Front. Microbiol.">
        <title>Comparative Genomics Analysis of Streptomyces Species Reveals Their Adaptation to the Marine Environment and Their Diversity at the Genomic Level.</title>
        <authorList>
            <person name="Tian X."/>
            <person name="Zhang Z."/>
            <person name="Yang T."/>
            <person name="Chen M."/>
            <person name="Li J."/>
            <person name="Chen F."/>
            <person name="Yang J."/>
            <person name="Li W."/>
            <person name="Zhang B."/>
            <person name="Zhang Z."/>
            <person name="Wu J."/>
            <person name="Zhang C."/>
            <person name="Long L."/>
            <person name="Xiao J."/>
        </authorList>
    </citation>
    <scope>NUCLEOTIDE SEQUENCE [LARGE SCALE GENOMIC DNA]</scope>
    <source>
        <strain evidence="1 2">SCSIO 10429</strain>
    </source>
</reference>
<keyword evidence="2" id="KW-1185">Reference proteome</keyword>
<organism evidence="1 2">
    <name type="scientific">Streptomyces nanshensis</name>
    <dbReference type="NCBI Taxonomy" id="518642"/>
    <lineage>
        <taxon>Bacteria</taxon>
        <taxon>Bacillati</taxon>
        <taxon>Actinomycetota</taxon>
        <taxon>Actinomycetes</taxon>
        <taxon>Kitasatosporales</taxon>
        <taxon>Streptomycetaceae</taxon>
        <taxon>Streptomyces</taxon>
    </lineage>
</organism>
<evidence type="ECO:0000313" key="1">
    <source>
        <dbReference type="EMBL" id="OEV09611.1"/>
    </source>
</evidence>
<gene>
    <name evidence="1" type="ORF">AN218_21280</name>
</gene>
<accession>A0A1E7L0E8</accession>
<protein>
    <submittedName>
        <fullName evidence="1">Uncharacterized protein</fullName>
    </submittedName>
</protein>
<name>A0A1E7L0E8_9ACTN</name>
<dbReference type="PATRIC" id="fig|518642.10.peg.5209"/>
<dbReference type="AlphaFoldDB" id="A0A1E7L0E8"/>
<proteinExistence type="predicted"/>
<sequence length="163" mass="17877">MHPLREPLAVYLNDHLLGATAGGELARRVAKQHARSPAGGTLVRVADEIAEDRGALLRVMLRLGVPPRRYRMAAGWLLEKAGRVKSNGFLLRRAPLSSVLELEALRLGVEGKRLMWQALRGLEGPRSSLLDDAELARLLNRAHQQAEALEDLQRTAAADVLDA</sequence>
<evidence type="ECO:0000313" key="2">
    <source>
        <dbReference type="Proteomes" id="UP000176005"/>
    </source>
</evidence>
<dbReference type="Proteomes" id="UP000176005">
    <property type="component" value="Unassembled WGS sequence"/>
</dbReference>
<dbReference type="EMBL" id="LJGW01000357">
    <property type="protein sequence ID" value="OEV09611.1"/>
    <property type="molecule type" value="Genomic_DNA"/>
</dbReference>